<dbReference type="PANTHER" id="PTHR43270:SF12">
    <property type="entry name" value="SUCCINYL-DIAMINOPIMELATE DESUCCINYLASE"/>
    <property type="match status" value="1"/>
</dbReference>
<reference evidence="6" key="1">
    <citation type="journal article" date="2019" name="Int. J. Syst. Evol. Microbiol.">
        <title>The Global Catalogue of Microorganisms (GCM) 10K type strain sequencing project: providing services to taxonomists for standard genome sequencing and annotation.</title>
        <authorList>
            <consortium name="The Broad Institute Genomics Platform"/>
            <consortium name="The Broad Institute Genome Sequencing Center for Infectious Disease"/>
            <person name="Wu L."/>
            <person name="Ma J."/>
        </authorList>
    </citation>
    <scope>NUCLEOTIDE SEQUENCE [LARGE SCALE GENOMIC DNA]</scope>
    <source>
        <strain evidence="6">KACC 14249</strain>
    </source>
</reference>
<evidence type="ECO:0000256" key="2">
    <source>
        <dbReference type="ARBA" id="ARBA00022723"/>
    </source>
</evidence>
<dbReference type="Gene3D" id="3.30.70.360">
    <property type="match status" value="1"/>
</dbReference>
<dbReference type="SUPFAM" id="SSF53187">
    <property type="entry name" value="Zn-dependent exopeptidases"/>
    <property type="match status" value="1"/>
</dbReference>
<dbReference type="EMBL" id="JBHSRD010000002">
    <property type="protein sequence ID" value="MFC6006387.1"/>
    <property type="molecule type" value="Genomic_DNA"/>
</dbReference>
<keyword evidence="6" id="KW-1185">Reference proteome</keyword>
<dbReference type="Proteomes" id="UP001596189">
    <property type="component" value="Unassembled WGS sequence"/>
</dbReference>
<dbReference type="Gene3D" id="3.40.630.10">
    <property type="entry name" value="Zn peptidases"/>
    <property type="match status" value="1"/>
</dbReference>
<evidence type="ECO:0000313" key="6">
    <source>
        <dbReference type="Proteomes" id="UP001596189"/>
    </source>
</evidence>
<dbReference type="NCBIfam" id="NF005914">
    <property type="entry name" value="PRK07907.1"/>
    <property type="match status" value="1"/>
</dbReference>
<dbReference type="RefSeq" id="WP_345717225.1">
    <property type="nucleotide sequence ID" value="NZ_BAABFP010000005.1"/>
</dbReference>
<dbReference type="Pfam" id="PF01546">
    <property type="entry name" value="Peptidase_M20"/>
    <property type="match status" value="1"/>
</dbReference>
<comment type="caution">
    <text evidence="5">The sequence shown here is derived from an EMBL/GenBank/DDBJ whole genome shotgun (WGS) entry which is preliminary data.</text>
</comment>
<evidence type="ECO:0000259" key="4">
    <source>
        <dbReference type="Pfam" id="PF07687"/>
    </source>
</evidence>
<dbReference type="PANTHER" id="PTHR43270">
    <property type="entry name" value="BETA-ALA-HIS DIPEPTIDASE"/>
    <property type="match status" value="1"/>
</dbReference>
<dbReference type="InterPro" id="IPR051458">
    <property type="entry name" value="Cyt/Met_Dipeptidase"/>
</dbReference>
<protein>
    <submittedName>
        <fullName evidence="5">Dipeptidase</fullName>
    </submittedName>
</protein>
<gene>
    <name evidence="5" type="ORF">ACFQDO_04515</name>
</gene>
<accession>A0ABW1JBW9</accession>
<dbReference type="Pfam" id="PF07687">
    <property type="entry name" value="M20_dimer"/>
    <property type="match status" value="1"/>
</dbReference>
<keyword evidence="2" id="KW-0479">Metal-binding</keyword>
<evidence type="ECO:0000256" key="3">
    <source>
        <dbReference type="ARBA" id="ARBA00022801"/>
    </source>
</evidence>
<evidence type="ECO:0000313" key="5">
    <source>
        <dbReference type="EMBL" id="MFC6006387.1"/>
    </source>
</evidence>
<keyword evidence="3" id="KW-0378">Hydrolase</keyword>
<evidence type="ECO:0000256" key="1">
    <source>
        <dbReference type="ARBA" id="ARBA00022670"/>
    </source>
</evidence>
<dbReference type="InterPro" id="IPR002933">
    <property type="entry name" value="Peptidase_M20"/>
</dbReference>
<feature type="domain" description="Peptidase M20 dimerisation" evidence="4">
    <location>
        <begin position="205"/>
        <end position="353"/>
    </location>
</feature>
<organism evidence="5 6">
    <name type="scientific">Angustibacter luteus</name>
    <dbReference type="NCBI Taxonomy" id="658456"/>
    <lineage>
        <taxon>Bacteria</taxon>
        <taxon>Bacillati</taxon>
        <taxon>Actinomycetota</taxon>
        <taxon>Actinomycetes</taxon>
        <taxon>Kineosporiales</taxon>
        <taxon>Kineosporiaceae</taxon>
    </lineage>
</organism>
<proteinExistence type="predicted"/>
<dbReference type="InterPro" id="IPR011650">
    <property type="entry name" value="Peptidase_M20_dimer"/>
</dbReference>
<sequence length="458" mass="47682">MTSTAPADLSADRLAELRAAVAREMPRVRSDLESLVRIPSVSEKAFDQAHVADSAQAVAELLRGAGMQDVEILTEGGAPAVVGHLPGPDGAPQVLLYAHHDVQPPGEDADWTSAPFEPVERDGRLYGRGAADDKAGVMAHLAAIRAHGGKPPVGLTIFVEGEEESGSPSLGRILEAHRDKLTADVLVLADSTNWKIGVPALTTSLRGLVEAYVEVRTLDHAVHSGMYGGAAIDAVTAMIRLLATLHDDAGDVAVQGLVGGEAADLDLTEEQLRADAGVLDGVELIGTGSLTSRLWTKPALTVVGFDATSTAKASNTLAAKAKAKISMRVAPGQDANEAYELLAEHLRSHAPWGVKVDVVVRETGQPFAADVNGPAYDAARAAFADAWGVEPVDMGIGGSIPFIADFAAIYPDAAILVTGVEDPDTRAHGADESLHLGEFERVCVAEAVLLERLGGLGS</sequence>
<keyword evidence="1" id="KW-0645">Protease</keyword>
<name>A0ABW1JBW9_9ACTN</name>